<keyword evidence="3" id="KW-0413">Isomerase</keyword>
<dbReference type="InterPro" id="IPR020094">
    <property type="entry name" value="TruA/RsuA/RluB/E/F_N"/>
</dbReference>
<keyword evidence="2" id="KW-0819">tRNA processing</keyword>
<dbReference type="PANTHER" id="PTHR11142">
    <property type="entry name" value="PSEUDOURIDYLATE SYNTHASE"/>
    <property type="match status" value="1"/>
</dbReference>
<dbReference type="InterPro" id="IPR020097">
    <property type="entry name" value="PsdUridine_synth_TruA_a/b_dom"/>
</dbReference>
<accession>A0ABQ7I0Y9</accession>
<proteinExistence type="inferred from homology"/>
<dbReference type="PANTHER" id="PTHR11142:SF4">
    <property type="entry name" value="PSEUDOURIDYLATE SYNTHASE 1 HOMOLOG"/>
    <property type="match status" value="1"/>
</dbReference>
<dbReference type="Gene3D" id="3.30.70.580">
    <property type="entry name" value="Pseudouridine synthase I, catalytic domain, N-terminal subdomain"/>
    <property type="match status" value="1"/>
</dbReference>
<dbReference type="CDD" id="cd02568">
    <property type="entry name" value="PseudoU_synth_PUS1_PUS2"/>
    <property type="match status" value="1"/>
</dbReference>
<name>A0ABQ7I0Y9_9MICR</name>
<dbReference type="InterPro" id="IPR001406">
    <property type="entry name" value="PsdUridine_synth_TruA"/>
</dbReference>
<gene>
    <name evidence="5" type="primary">PUS1</name>
    <name evidence="5" type="ORF">TCON_0762</name>
</gene>
<evidence type="ECO:0000313" key="6">
    <source>
        <dbReference type="Proteomes" id="UP001516464"/>
    </source>
</evidence>
<comment type="similarity">
    <text evidence="1">Belongs to the tRNA pseudouridine synthase TruA family.</text>
</comment>
<dbReference type="InterPro" id="IPR020103">
    <property type="entry name" value="PsdUridine_synth_cat_dom_sf"/>
</dbReference>
<feature type="domain" description="Pseudouridine synthase I TruA alpha/beta" evidence="4">
    <location>
        <begin position="174"/>
        <end position="269"/>
    </location>
</feature>
<evidence type="ECO:0000256" key="1">
    <source>
        <dbReference type="ARBA" id="ARBA00009375"/>
    </source>
</evidence>
<keyword evidence="6" id="KW-1185">Reference proteome</keyword>
<reference evidence="5 6" key="1">
    <citation type="submission" date="2019-01" db="EMBL/GenBank/DDBJ databases">
        <title>Genomes sequencing and comparative genomics of infectious freshwater microsporidia, Cucumispora dikerogammari and Thelohania contejeani.</title>
        <authorList>
            <person name="Cormier A."/>
            <person name="Giraud I."/>
            <person name="Wattier R."/>
            <person name="Teixeira M."/>
            <person name="Grandjean F."/>
            <person name="Rigaud T."/>
            <person name="Cordaux R."/>
        </authorList>
    </citation>
    <scope>NUCLEOTIDE SEQUENCE [LARGE SCALE GENOMIC DNA]</scope>
    <source>
        <strain evidence="5">T1</strain>
        <tissue evidence="5">Spores</tissue>
    </source>
</reference>
<dbReference type="Gene3D" id="3.30.70.660">
    <property type="entry name" value="Pseudouridine synthase I, catalytic domain, C-terminal subdomain"/>
    <property type="match status" value="1"/>
</dbReference>
<dbReference type="NCBIfam" id="TIGR00071">
    <property type="entry name" value="hisT_truA"/>
    <property type="match status" value="1"/>
</dbReference>
<dbReference type="Pfam" id="PF01416">
    <property type="entry name" value="PseudoU_synth_1"/>
    <property type="match status" value="1"/>
</dbReference>
<evidence type="ECO:0000256" key="2">
    <source>
        <dbReference type="ARBA" id="ARBA00022694"/>
    </source>
</evidence>
<sequence>MKIKVAFIIGYNGKKYHGLQFNQSLPTIEGVLIDELRKIKAISELNAIHPRKIGMQRACRTDKGVHAAMNIITCKIEFVISDECFEKLRESLLLSGIYLYKIVRVPRGFVPKNRCDSRVYEYFIPTFILEKENFNENCKIYNNKKDNEIENNIDTFIKYRISDENYKKIKNILESFKGVKNYHNFTAQNNTKGTSRIIKSITVSDPLLSGEVEYIRISLHGQSFMLHQIRKMIGLAVIAHKYCSNPEEVMDMSFGGDRINIPKAPSCFLLLDEPFFTYYNDKYKLTHPEIVISKDERESIKNKIIYPEILKKENLFSFIEWKQIIYKHYYEFKYIN</sequence>
<dbReference type="SUPFAM" id="SSF55120">
    <property type="entry name" value="Pseudouridine synthase"/>
    <property type="match status" value="1"/>
</dbReference>
<evidence type="ECO:0000256" key="3">
    <source>
        <dbReference type="ARBA" id="ARBA00023235"/>
    </source>
</evidence>
<evidence type="ECO:0000259" key="4">
    <source>
        <dbReference type="Pfam" id="PF01416"/>
    </source>
</evidence>
<protein>
    <submittedName>
        <fullName evidence="5">tRNA pseudouridine synthase A</fullName>
    </submittedName>
</protein>
<comment type="caution">
    <text evidence="5">The sequence shown here is derived from an EMBL/GenBank/DDBJ whole genome shotgun (WGS) entry which is preliminary data.</text>
</comment>
<evidence type="ECO:0000313" key="5">
    <source>
        <dbReference type="EMBL" id="KAF7684048.1"/>
    </source>
</evidence>
<dbReference type="Proteomes" id="UP001516464">
    <property type="component" value="Unassembled WGS sequence"/>
</dbReference>
<dbReference type="EMBL" id="SBIQ01000032">
    <property type="protein sequence ID" value="KAF7684048.1"/>
    <property type="molecule type" value="Genomic_DNA"/>
</dbReference>
<dbReference type="InterPro" id="IPR020095">
    <property type="entry name" value="PsdUridine_synth_TruA_C"/>
</dbReference>
<dbReference type="InterPro" id="IPR041708">
    <property type="entry name" value="PUS1/PUS2-like"/>
</dbReference>
<organism evidence="5 6">
    <name type="scientific">Astathelohania contejeani</name>
    <dbReference type="NCBI Taxonomy" id="164912"/>
    <lineage>
        <taxon>Eukaryota</taxon>
        <taxon>Fungi</taxon>
        <taxon>Fungi incertae sedis</taxon>
        <taxon>Microsporidia</taxon>
        <taxon>Astathelohaniidae</taxon>
        <taxon>Astathelohania</taxon>
    </lineage>
</organism>